<name>A0ACC2VAE5_9TREE</name>
<evidence type="ECO:0000313" key="2">
    <source>
        <dbReference type="Proteomes" id="UP001227268"/>
    </source>
</evidence>
<reference evidence="1" key="1">
    <citation type="submission" date="2023-04" db="EMBL/GenBank/DDBJ databases">
        <title>Draft Genome sequencing of Naganishia species isolated from polar environments using Oxford Nanopore Technology.</title>
        <authorList>
            <person name="Leo P."/>
            <person name="Venkateswaran K."/>
        </authorList>
    </citation>
    <scope>NUCLEOTIDE SEQUENCE</scope>
    <source>
        <strain evidence="1">MNA-CCFEE 5423</strain>
    </source>
</reference>
<comment type="caution">
    <text evidence="1">The sequence shown here is derived from an EMBL/GenBank/DDBJ whole genome shotgun (WGS) entry which is preliminary data.</text>
</comment>
<dbReference type="EMBL" id="JASBWT010000020">
    <property type="protein sequence ID" value="KAJ9096048.1"/>
    <property type="molecule type" value="Genomic_DNA"/>
</dbReference>
<evidence type="ECO:0000313" key="1">
    <source>
        <dbReference type="EMBL" id="KAJ9096048.1"/>
    </source>
</evidence>
<gene>
    <name evidence="1" type="ORF">QFC21_005413</name>
</gene>
<dbReference type="Proteomes" id="UP001227268">
    <property type="component" value="Unassembled WGS sequence"/>
</dbReference>
<sequence>MVSKCIRSSATFARHGVAATGGKRLNIRHVTSDAKGAVSATGAASIPTTPASSSQSVLKASPTPTASIPKSKSVQNNPKAGNWPWKTVEFDQASGKTTEERLIYARPPSFRPKMLWFVIAAWIPASVLMADNLIRGYENEEYEAKEEAILEASKAQSSPMVSANSTAAREPAIISSPPAESRVNEDPHPDLLVEPAAAPHTSQKANSLVPFFTNGQLAATAIVLAGSFMTFVSLAYPTRVITRLAQMRTKTSQQDPWKYSIRMETASNQMWTGSWKKARLIEPERMGIGLIRRGTVESPFLRVKIQPSKRDRVIGDAYAYTYRLDFTKLGKGDHGVPIKKEELDQSSVSKKPRPQEEVVISLRRIEEVFGSLG</sequence>
<keyword evidence="2" id="KW-1185">Reference proteome</keyword>
<organism evidence="1 2">
    <name type="scientific">Naganishia friedmannii</name>
    <dbReference type="NCBI Taxonomy" id="89922"/>
    <lineage>
        <taxon>Eukaryota</taxon>
        <taxon>Fungi</taxon>
        <taxon>Dikarya</taxon>
        <taxon>Basidiomycota</taxon>
        <taxon>Agaricomycotina</taxon>
        <taxon>Tremellomycetes</taxon>
        <taxon>Filobasidiales</taxon>
        <taxon>Filobasidiaceae</taxon>
        <taxon>Naganishia</taxon>
    </lineage>
</organism>
<accession>A0ACC2VAE5</accession>
<protein>
    <submittedName>
        <fullName evidence="1">Uncharacterized protein</fullName>
    </submittedName>
</protein>
<proteinExistence type="predicted"/>